<evidence type="ECO:0000313" key="1">
    <source>
        <dbReference type="EMBL" id="WFL76446.1"/>
    </source>
</evidence>
<dbReference type="EMBL" id="CP121106">
    <property type="protein sequence ID" value="WFL76446.1"/>
    <property type="molecule type" value="Genomic_DNA"/>
</dbReference>
<sequence>MAALLLLAACKPPPTDEDITRFELADIGSGPSKPIDSPDTENALWAYSTARPGRIIYGNAGEAPLLAITCDEDEATPAVRITRFAAADEGAGAMLALIGNGHRSRLKVDAVPLGDGFLWEGSFAPDDPQLEVLTGRRGVTATIPGAGILTLNPSDKPSELIEACRGDDQPEAVAEDFLPEPDLSDEPFQ</sequence>
<dbReference type="Proteomes" id="UP001215827">
    <property type="component" value="Chromosome"/>
</dbReference>
<organism evidence="1 2">
    <name type="scientific">Altererythrobacter arenosus</name>
    <dbReference type="NCBI Taxonomy" id="3032592"/>
    <lineage>
        <taxon>Bacteria</taxon>
        <taxon>Pseudomonadati</taxon>
        <taxon>Pseudomonadota</taxon>
        <taxon>Alphaproteobacteria</taxon>
        <taxon>Sphingomonadales</taxon>
        <taxon>Erythrobacteraceae</taxon>
        <taxon>Altererythrobacter</taxon>
    </lineage>
</organism>
<name>A0ABY8FTL5_9SPHN</name>
<accession>A0ABY8FTL5</accession>
<gene>
    <name evidence="1" type="ORF">P7228_10600</name>
</gene>
<evidence type="ECO:0000313" key="2">
    <source>
        <dbReference type="Proteomes" id="UP001215827"/>
    </source>
</evidence>
<proteinExistence type="predicted"/>
<protein>
    <submittedName>
        <fullName evidence="1">Uncharacterized protein</fullName>
    </submittedName>
</protein>
<reference evidence="1 2" key="1">
    <citation type="submission" date="2023-03" db="EMBL/GenBank/DDBJ databases">
        <title>Altererythrobacter sp. CAU 1644 isolated from sand.</title>
        <authorList>
            <person name="Kim W."/>
        </authorList>
    </citation>
    <scope>NUCLEOTIDE SEQUENCE [LARGE SCALE GENOMIC DNA]</scope>
    <source>
        <strain evidence="1 2">CAU 1644</strain>
    </source>
</reference>
<dbReference type="RefSeq" id="WP_278015212.1">
    <property type="nucleotide sequence ID" value="NZ_CP121106.1"/>
</dbReference>
<keyword evidence="2" id="KW-1185">Reference proteome</keyword>